<dbReference type="KEGG" id="agi:FSB73_05170"/>
<dbReference type="AlphaFoldDB" id="A0A5B8VI44"/>
<dbReference type="EMBL" id="CP042434">
    <property type="protein sequence ID" value="QEC71160.1"/>
    <property type="molecule type" value="Genomic_DNA"/>
</dbReference>
<evidence type="ECO:0008006" key="3">
    <source>
        <dbReference type="Google" id="ProtNLM"/>
    </source>
</evidence>
<proteinExistence type="predicted"/>
<sequence length="264" mass="30802">MTYEKKKNNTFDAIWKGLIEDLFVEFMHFFFPNADDIFDLTSYEFLDKELDEIYPEEPGENRRHVDKLVKLKLKCGGEQWLLLHIEVDGRGGIKFGARMFTYYYRIFDRYGQHITALAIFTGKQRKRNTPDRFVQEVLGTRLEYKYNTYRIVDQSDDDLKANLENPFAQIILAAKTGLLSGKLSDEELMTRHEWIFSALDKSLSVRKKLSVFAFIKKFVHFSDSENNAIFDKKLEGIINKKDNMGVIEVNIPSARRRGLVTTVG</sequence>
<evidence type="ECO:0000313" key="1">
    <source>
        <dbReference type="EMBL" id="QEC71160.1"/>
    </source>
</evidence>
<name>A0A5B8VI44_9BACT</name>
<reference evidence="1 2" key="1">
    <citation type="journal article" date="2017" name="Int. J. Syst. Evol. Microbiol.">
        <title>Arachidicoccus ginsenosidivorans sp. nov., with ginsenoside-converting activity isolated from ginseng cultivating soil.</title>
        <authorList>
            <person name="Siddiqi M.Z."/>
            <person name="Aslam Z."/>
            <person name="Im W.T."/>
        </authorList>
    </citation>
    <scope>NUCLEOTIDE SEQUENCE [LARGE SCALE GENOMIC DNA]</scope>
    <source>
        <strain evidence="1 2">Gsoil 809</strain>
    </source>
</reference>
<dbReference type="OrthoDB" id="652408at2"/>
<gene>
    <name evidence="1" type="ORF">FSB73_05170</name>
</gene>
<dbReference type="RefSeq" id="WP_146780434.1">
    <property type="nucleotide sequence ID" value="NZ_CP042434.1"/>
</dbReference>
<organism evidence="1 2">
    <name type="scientific">Arachidicoccus ginsenosidivorans</name>
    <dbReference type="NCBI Taxonomy" id="496057"/>
    <lineage>
        <taxon>Bacteria</taxon>
        <taxon>Pseudomonadati</taxon>
        <taxon>Bacteroidota</taxon>
        <taxon>Chitinophagia</taxon>
        <taxon>Chitinophagales</taxon>
        <taxon>Chitinophagaceae</taxon>
        <taxon>Arachidicoccus</taxon>
    </lineage>
</organism>
<protein>
    <recommendedName>
        <fullName evidence="3">Transposase (putative) YhgA-like domain-containing protein</fullName>
    </recommendedName>
</protein>
<keyword evidence="2" id="KW-1185">Reference proteome</keyword>
<dbReference type="Proteomes" id="UP000321291">
    <property type="component" value="Chromosome"/>
</dbReference>
<evidence type="ECO:0000313" key="2">
    <source>
        <dbReference type="Proteomes" id="UP000321291"/>
    </source>
</evidence>
<accession>A0A5B8VI44</accession>